<dbReference type="AlphaFoldDB" id="A0A9D7STN5"/>
<reference evidence="1 2" key="1">
    <citation type="submission" date="2020-10" db="EMBL/GenBank/DDBJ databases">
        <title>Connecting structure to function with the recovery of over 1000 high-quality activated sludge metagenome-assembled genomes encoding full-length rRNA genes using long-read sequencing.</title>
        <authorList>
            <person name="Singleton C.M."/>
            <person name="Petriglieri F."/>
            <person name="Kristensen J.M."/>
            <person name="Kirkegaard R.H."/>
            <person name="Michaelsen T.Y."/>
            <person name="Andersen M.H."/>
            <person name="Karst S.M."/>
            <person name="Dueholm M.S."/>
            <person name="Nielsen P.H."/>
            <person name="Albertsen M."/>
        </authorList>
    </citation>
    <scope>NUCLEOTIDE SEQUENCE [LARGE SCALE GENOMIC DNA]</scope>
    <source>
        <strain evidence="1">Ribe_18-Q3-R11-54_MAXAC.273</strain>
    </source>
</reference>
<organism evidence="1 2">
    <name type="scientific">Candidatus Opimibacter skivensis</name>
    <dbReference type="NCBI Taxonomy" id="2982028"/>
    <lineage>
        <taxon>Bacteria</taxon>
        <taxon>Pseudomonadati</taxon>
        <taxon>Bacteroidota</taxon>
        <taxon>Saprospiria</taxon>
        <taxon>Saprospirales</taxon>
        <taxon>Saprospiraceae</taxon>
        <taxon>Candidatus Opimibacter</taxon>
    </lineage>
</organism>
<proteinExistence type="predicted"/>
<protein>
    <submittedName>
        <fullName evidence="1">Type IX secretion system membrane protein PorP/SprF</fullName>
    </submittedName>
</protein>
<name>A0A9D7STN5_9BACT</name>
<evidence type="ECO:0000313" key="2">
    <source>
        <dbReference type="Proteomes" id="UP000808337"/>
    </source>
</evidence>
<comment type="caution">
    <text evidence="1">The sequence shown here is derived from an EMBL/GenBank/DDBJ whole genome shotgun (WGS) entry which is preliminary data.</text>
</comment>
<evidence type="ECO:0000313" key="1">
    <source>
        <dbReference type="EMBL" id="MBK9980809.1"/>
    </source>
</evidence>
<sequence length="383" mass="42859">MSQRKIVFTSFFFLAFGLLLAQDPATFLFRQHSGLFNPALAGSGGSQSISLAYRNEWVTKGSPAYQTALLSYEESLPCSILDYGINGLWDQEGNGLLTTYEISPQVSANLPLVSNKDNQINIRLGAGISYGWQKIDFLKLVFSDQLDPKYGIIFPTNFSPPDENLTNGYFQPGLGGVIQMVLNKQKYNAIIINVGASMHNAYSLGQNKNIGYGKSILGLFPPQSPKFSIHADFELIPGASFNQFVSIKPLFLYEKQQALHYMQYGVDFGIADALRVGAYLHQQSLGGGQKNTNWISTTALFRPYLGKNRIDFYLTYSFNSSGLRNTVSPLIEIGIKKHFRNSPVCRMMGKGDDIDYSDKPICRYSRISPAKKKLYENIWYKNN</sequence>
<accession>A0A9D7STN5</accession>
<dbReference type="InterPro" id="IPR019861">
    <property type="entry name" value="PorP/SprF_Bacteroidetes"/>
</dbReference>
<dbReference type="Proteomes" id="UP000808337">
    <property type="component" value="Unassembled WGS sequence"/>
</dbReference>
<dbReference type="Pfam" id="PF11751">
    <property type="entry name" value="PorP_SprF"/>
    <property type="match status" value="1"/>
</dbReference>
<gene>
    <name evidence="1" type="ORF">IPP15_00030</name>
</gene>
<dbReference type="EMBL" id="JADKGY010000001">
    <property type="protein sequence ID" value="MBK9980809.1"/>
    <property type="molecule type" value="Genomic_DNA"/>
</dbReference>